<dbReference type="EMBL" id="JACIJF010000002">
    <property type="protein sequence ID" value="MBB5709816.1"/>
    <property type="molecule type" value="Genomic_DNA"/>
</dbReference>
<dbReference type="Proteomes" id="UP000527143">
    <property type="component" value="Unassembled WGS sequence"/>
</dbReference>
<comment type="caution">
    <text evidence="2">The sequence shown here is derived from an EMBL/GenBank/DDBJ whole genome shotgun (WGS) entry which is preliminary data.</text>
</comment>
<evidence type="ECO:0000313" key="2">
    <source>
        <dbReference type="EMBL" id="MBB5709816.1"/>
    </source>
</evidence>
<keyword evidence="1" id="KW-1133">Transmembrane helix</keyword>
<keyword evidence="1" id="KW-0472">Membrane</keyword>
<keyword evidence="1" id="KW-0812">Transmembrane</keyword>
<gene>
    <name evidence="2" type="ORF">FHT02_001038</name>
</gene>
<dbReference type="RefSeq" id="WP_184085096.1">
    <property type="nucleotide sequence ID" value="NZ_JACIJF010000002.1"/>
</dbReference>
<sequence length="63" mass="6627">MLTTSRRRDDLPTRVLIGFAGIALVVLVCVALGHQAMLAALIFLHLSGLAVVLRAICAPDDAS</sequence>
<evidence type="ECO:0000256" key="1">
    <source>
        <dbReference type="SAM" id="Phobius"/>
    </source>
</evidence>
<organism evidence="2 3">
    <name type="scientific">Sphingomonas xinjiangensis</name>
    <dbReference type="NCBI Taxonomy" id="643568"/>
    <lineage>
        <taxon>Bacteria</taxon>
        <taxon>Pseudomonadati</taxon>
        <taxon>Pseudomonadota</taxon>
        <taxon>Alphaproteobacteria</taxon>
        <taxon>Sphingomonadales</taxon>
        <taxon>Sphingomonadaceae</taxon>
        <taxon>Sphingomonas</taxon>
    </lineage>
</organism>
<feature type="transmembrane region" description="Helical" evidence="1">
    <location>
        <begin position="39"/>
        <end position="57"/>
    </location>
</feature>
<protein>
    <submittedName>
        <fullName evidence="2">Uncharacterized protein</fullName>
    </submittedName>
</protein>
<feature type="transmembrane region" description="Helical" evidence="1">
    <location>
        <begin position="12"/>
        <end position="33"/>
    </location>
</feature>
<name>A0A840YKQ8_9SPHN</name>
<keyword evidence="3" id="KW-1185">Reference proteome</keyword>
<dbReference type="AlphaFoldDB" id="A0A840YKQ8"/>
<reference evidence="2 3" key="1">
    <citation type="submission" date="2020-08" db="EMBL/GenBank/DDBJ databases">
        <title>Genomic Encyclopedia of Type Strains, Phase IV (KMG-IV): sequencing the most valuable type-strain genomes for metagenomic binning, comparative biology and taxonomic classification.</title>
        <authorList>
            <person name="Goeker M."/>
        </authorList>
    </citation>
    <scope>NUCLEOTIDE SEQUENCE [LARGE SCALE GENOMIC DNA]</scope>
    <source>
        <strain evidence="2 3">DSM 26736</strain>
    </source>
</reference>
<proteinExistence type="predicted"/>
<evidence type="ECO:0000313" key="3">
    <source>
        <dbReference type="Proteomes" id="UP000527143"/>
    </source>
</evidence>
<accession>A0A840YKQ8</accession>